<evidence type="ECO:0000256" key="10">
    <source>
        <dbReference type="ARBA" id="ARBA00023136"/>
    </source>
</evidence>
<feature type="transmembrane region" description="Helical" evidence="12">
    <location>
        <begin position="62"/>
        <end position="81"/>
    </location>
</feature>
<reference evidence="13 14" key="1">
    <citation type="submission" date="2020-08" db="EMBL/GenBank/DDBJ databases">
        <title>Genomic Encyclopedia of Type Strains, Phase IV (KMG-IV): sequencing the most valuable type-strain genomes for metagenomic binning, comparative biology and taxonomic classification.</title>
        <authorList>
            <person name="Goeker M."/>
        </authorList>
    </citation>
    <scope>NUCLEOTIDE SEQUENCE [LARGE SCALE GENOMIC DNA]</scope>
    <source>
        <strain evidence="13 14">DSM 22368</strain>
    </source>
</reference>
<evidence type="ECO:0000256" key="8">
    <source>
        <dbReference type="ARBA" id="ARBA00022692"/>
    </source>
</evidence>
<organism evidence="13 14">
    <name type="scientific">Pseudoteredinibacter isoporae</name>
    <dbReference type="NCBI Taxonomy" id="570281"/>
    <lineage>
        <taxon>Bacteria</taxon>
        <taxon>Pseudomonadati</taxon>
        <taxon>Pseudomonadota</taxon>
        <taxon>Gammaproteobacteria</taxon>
        <taxon>Cellvibrionales</taxon>
        <taxon>Cellvibrionaceae</taxon>
        <taxon>Pseudoteredinibacter</taxon>
    </lineage>
</organism>
<dbReference type="FunCoup" id="A0A7X0MWL1">
    <property type="interactions" value="127"/>
</dbReference>
<dbReference type="RefSeq" id="WP_166846200.1">
    <property type="nucleotide sequence ID" value="NZ_JAAONY010000002.1"/>
</dbReference>
<name>A0A7X0MWL1_9GAMM</name>
<keyword evidence="8 12" id="KW-0812">Transmembrane</keyword>
<dbReference type="Proteomes" id="UP000528457">
    <property type="component" value="Unassembled WGS sequence"/>
</dbReference>
<evidence type="ECO:0000256" key="9">
    <source>
        <dbReference type="ARBA" id="ARBA00022989"/>
    </source>
</evidence>
<comment type="similarity">
    <text evidence="3">Belongs to the LptF/LptG family.</text>
</comment>
<keyword evidence="6" id="KW-1003">Cell membrane</keyword>
<dbReference type="InterPro" id="IPR030922">
    <property type="entry name" value="LptF"/>
</dbReference>
<evidence type="ECO:0000256" key="6">
    <source>
        <dbReference type="ARBA" id="ARBA00022475"/>
    </source>
</evidence>
<keyword evidence="10 12" id="KW-0472">Membrane</keyword>
<keyword evidence="7" id="KW-0997">Cell inner membrane</keyword>
<feature type="transmembrane region" description="Helical" evidence="12">
    <location>
        <begin position="330"/>
        <end position="351"/>
    </location>
</feature>
<sequence>MIIFRYLTREVMYTMLAVSSVLLLITMSGRFVKYLAQAAAGQLDADVLFSIMVFRLPGFLELVLPLGLFIGILLAYGRLYMESEMTVLSACGFSQGQLTRLTLIPAVLVAAFVALLALVVTPMGVDRTELILNEQKKRSEFDGLSPGRFMSLSRSGAVSYTENLSEDRKQMQQVFMAGQASSKGDVGVLKAKEGRQLDHPEFGQRYLVLNDGYRYEGKPGHQSYTVTKFDEQGQYLHVDDPGAIIPRKADRKTTVELMGSDATSDIATLHWRFSLPVLVIIVSLLAVPLSKTNPRQGRYVKMIPAILLYIIYLVSLNAARGMAEDGKVSVWLAIWGVHGIFLLIAALLLYWPDWIRKLSYKPDSQEADHVAA</sequence>
<protein>
    <recommendedName>
        <fullName evidence="4">Lipopolysaccharide export system permease protein LptF</fullName>
    </recommendedName>
</protein>
<dbReference type="Pfam" id="PF03739">
    <property type="entry name" value="LptF_LptG"/>
    <property type="match status" value="1"/>
</dbReference>
<dbReference type="PANTHER" id="PTHR33529">
    <property type="entry name" value="SLR0882 PROTEIN-RELATED"/>
    <property type="match status" value="1"/>
</dbReference>
<dbReference type="InterPro" id="IPR005495">
    <property type="entry name" value="LptG/LptF_permease"/>
</dbReference>
<evidence type="ECO:0000256" key="7">
    <source>
        <dbReference type="ARBA" id="ARBA00022519"/>
    </source>
</evidence>
<comment type="subcellular location">
    <subcellularLocation>
        <location evidence="2">Cell inner membrane</location>
        <topology evidence="2">Multi-pass membrane protein</topology>
    </subcellularLocation>
</comment>
<dbReference type="GO" id="GO:0015920">
    <property type="term" value="P:lipopolysaccharide transport"/>
    <property type="evidence" value="ECO:0007669"/>
    <property type="project" value="TreeGrafter"/>
</dbReference>
<evidence type="ECO:0000256" key="11">
    <source>
        <dbReference type="ARBA" id="ARBA00026081"/>
    </source>
</evidence>
<feature type="transmembrane region" description="Helical" evidence="12">
    <location>
        <begin position="101"/>
        <end position="120"/>
    </location>
</feature>
<keyword evidence="14" id="KW-1185">Reference proteome</keyword>
<evidence type="ECO:0000256" key="12">
    <source>
        <dbReference type="SAM" id="Phobius"/>
    </source>
</evidence>
<feature type="transmembrane region" description="Helical" evidence="12">
    <location>
        <begin position="269"/>
        <end position="287"/>
    </location>
</feature>
<evidence type="ECO:0000256" key="2">
    <source>
        <dbReference type="ARBA" id="ARBA00004429"/>
    </source>
</evidence>
<dbReference type="NCBIfam" id="TIGR04407">
    <property type="entry name" value="LptF_YjgP"/>
    <property type="match status" value="1"/>
</dbReference>
<evidence type="ECO:0000256" key="1">
    <source>
        <dbReference type="ARBA" id="ARBA00002265"/>
    </source>
</evidence>
<dbReference type="PANTHER" id="PTHR33529:SF7">
    <property type="entry name" value="LIPOPOLYSACCHARIDE EXPORT SYSTEM PERMEASE PROTEIN LPTF"/>
    <property type="match status" value="1"/>
</dbReference>
<evidence type="ECO:0000313" key="14">
    <source>
        <dbReference type="Proteomes" id="UP000528457"/>
    </source>
</evidence>
<dbReference type="GO" id="GO:0055085">
    <property type="term" value="P:transmembrane transport"/>
    <property type="evidence" value="ECO:0007669"/>
    <property type="project" value="InterPro"/>
</dbReference>
<gene>
    <name evidence="13" type="ORF">HNR48_002585</name>
</gene>
<feature type="transmembrane region" description="Helical" evidence="12">
    <location>
        <begin position="299"/>
        <end position="318"/>
    </location>
</feature>
<dbReference type="EMBL" id="JACHHT010000002">
    <property type="protein sequence ID" value="MBB6522300.1"/>
    <property type="molecule type" value="Genomic_DNA"/>
</dbReference>
<dbReference type="GO" id="GO:0043190">
    <property type="term" value="C:ATP-binding cassette (ABC) transporter complex"/>
    <property type="evidence" value="ECO:0007669"/>
    <property type="project" value="InterPro"/>
</dbReference>
<keyword evidence="5" id="KW-0813">Transport</keyword>
<accession>A0A7X0MWL1</accession>
<proteinExistence type="inferred from homology"/>
<dbReference type="AlphaFoldDB" id="A0A7X0MWL1"/>
<evidence type="ECO:0000256" key="4">
    <source>
        <dbReference type="ARBA" id="ARBA00014213"/>
    </source>
</evidence>
<keyword evidence="9 12" id="KW-1133">Transmembrane helix</keyword>
<comment type="caution">
    <text evidence="13">The sequence shown here is derived from an EMBL/GenBank/DDBJ whole genome shotgun (WGS) entry which is preliminary data.</text>
</comment>
<comment type="subunit">
    <text evidence="11">Component of the lipopolysaccharide transport and assembly complex. The LptBFG transporter is composed of two ATP-binding proteins (LptB) and two transmembrane proteins (LptF and LptG).</text>
</comment>
<evidence type="ECO:0000256" key="5">
    <source>
        <dbReference type="ARBA" id="ARBA00022448"/>
    </source>
</evidence>
<evidence type="ECO:0000256" key="3">
    <source>
        <dbReference type="ARBA" id="ARBA00007725"/>
    </source>
</evidence>
<evidence type="ECO:0000313" key="13">
    <source>
        <dbReference type="EMBL" id="MBB6522300.1"/>
    </source>
</evidence>
<dbReference type="InParanoid" id="A0A7X0MWL1"/>
<comment type="function">
    <text evidence="1">Part of the ABC transporter complex LptBFG involved in the translocation of lipopolysaccharide (LPS) from the inner membrane to the outer membrane.</text>
</comment>